<evidence type="ECO:0000313" key="3">
    <source>
        <dbReference type="EMBL" id="VIP00909.1"/>
    </source>
</evidence>
<reference evidence="3" key="1">
    <citation type="submission" date="2019-04" db="EMBL/GenBank/DDBJ databases">
        <authorList>
            <consortium name="Science for Life Laboratories"/>
        </authorList>
    </citation>
    <scope>NUCLEOTIDE SEQUENCE</scope>
    <source>
        <strain evidence="3">MBLW1</strain>
    </source>
</reference>
<dbReference type="AlphaFoldDB" id="A0A6C2YI18"/>
<dbReference type="SUPFAM" id="SSF51735">
    <property type="entry name" value="NAD(P)-binding Rossmann-fold domains"/>
    <property type="match status" value="1"/>
</dbReference>
<proteinExistence type="inferred from homology"/>
<dbReference type="Gene3D" id="3.40.50.720">
    <property type="entry name" value="NAD(P)-binding Rossmann-like Domain"/>
    <property type="match status" value="1"/>
</dbReference>
<dbReference type="FunFam" id="3.40.50.720:FF:000084">
    <property type="entry name" value="Short-chain dehydrogenase reductase"/>
    <property type="match status" value="1"/>
</dbReference>
<keyword evidence="4" id="KW-1185">Reference proteome</keyword>
<sequence>MSEARLSGQVALVTGASSGIGQATAIALAQAGADVALNYFTLPEAAAQTAEQIRAMGRKAILCQVDIADADAVEAMVADIVAQLGRLDIFVSSAVYSDREPFLTANLDGFRRTIDVSMWGAFYGMRSACNQMVRQGNGGNVVIISSPHAHTAFPACMAYNMAKAANDIMARTAAMELVGHKIRVNVVHPGWTDTGGERKFFTDETLQQASKSLPLGRLAQPAEIARAVAFLVDPASGYITGSTISVDGGSQLPWWSKRGTGEF</sequence>
<dbReference type="Proteomes" id="UP000464378">
    <property type="component" value="Chromosome"/>
</dbReference>
<dbReference type="InterPro" id="IPR036291">
    <property type="entry name" value="NAD(P)-bd_dom_sf"/>
</dbReference>
<organism evidence="3">
    <name type="scientific">Tuwongella immobilis</name>
    <dbReference type="NCBI Taxonomy" id="692036"/>
    <lineage>
        <taxon>Bacteria</taxon>
        <taxon>Pseudomonadati</taxon>
        <taxon>Planctomycetota</taxon>
        <taxon>Planctomycetia</taxon>
        <taxon>Gemmatales</taxon>
        <taxon>Gemmataceae</taxon>
        <taxon>Tuwongella</taxon>
    </lineage>
</organism>
<name>A0A6C2YI18_9BACT</name>
<evidence type="ECO:0000256" key="1">
    <source>
        <dbReference type="ARBA" id="ARBA00006484"/>
    </source>
</evidence>
<comment type="similarity">
    <text evidence="1">Belongs to the short-chain dehydrogenases/reductases (SDR) family.</text>
</comment>
<protein>
    <submittedName>
        <fullName evidence="3">Uncharacterized protein</fullName>
    </submittedName>
</protein>
<dbReference type="RefSeq" id="WP_162656072.1">
    <property type="nucleotide sequence ID" value="NZ_LR593887.1"/>
</dbReference>
<keyword evidence="2" id="KW-0560">Oxidoreductase</keyword>
<dbReference type="PRINTS" id="PR00081">
    <property type="entry name" value="GDHRDH"/>
</dbReference>
<dbReference type="KEGG" id="tim:GMBLW1_30510"/>
<dbReference type="Pfam" id="PF13561">
    <property type="entry name" value="adh_short_C2"/>
    <property type="match status" value="1"/>
</dbReference>
<evidence type="ECO:0000256" key="2">
    <source>
        <dbReference type="ARBA" id="ARBA00023002"/>
    </source>
</evidence>
<dbReference type="EMBL" id="LR593887">
    <property type="protein sequence ID" value="VTR97236.1"/>
    <property type="molecule type" value="Genomic_DNA"/>
</dbReference>
<dbReference type="CDD" id="cd05233">
    <property type="entry name" value="SDR_c"/>
    <property type="match status" value="1"/>
</dbReference>
<dbReference type="InParanoid" id="A0A6C2YI18"/>
<dbReference type="EMBL" id="LR586016">
    <property type="protein sequence ID" value="VIP00909.1"/>
    <property type="molecule type" value="Genomic_DNA"/>
</dbReference>
<evidence type="ECO:0000313" key="4">
    <source>
        <dbReference type="Proteomes" id="UP000464378"/>
    </source>
</evidence>
<accession>A0A6C2YI18</accession>
<dbReference type="InterPro" id="IPR002347">
    <property type="entry name" value="SDR_fam"/>
</dbReference>
<gene>
    <name evidence="3" type="ORF">GMBLW1_30510</name>
</gene>
<dbReference type="PANTHER" id="PTHR43639">
    <property type="entry name" value="OXIDOREDUCTASE, SHORT-CHAIN DEHYDROGENASE/REDUCTASE FAMILY (AFU_ORTHOLOGUE AFUA_5G02870)"/>
    <property type="match status" value="1"/>
</dbReference>
<dbReference type="PANTHER" id="PTHR43639:SF1">
    <property type="entry name" value="SHORT-CHAIN DEHYDROGENASE_REDUCTASE FAMILY PROTEIN"/>
    <property type="match status" value="1"/>
</dbReference>
<dbReference type="GO" id="GO:0016491">
    <property type="term" value="F:oxidoreductase activity"/>
    <property type="evidence" value="ECO:0007669"/>
    <property type="project" value="UniProtKB-KW"/>
</dbReference>